<dbReference type="OrthoDB" id="9801697at2"/>
<name>A0A1M6B1J3_9FIRM</name>
<dbReference type="GO" id="GO:0008374">
    <property type="term" value="F:O-acyltransferase activity"/>
    <property type="evidence" value="ECO:0007669"/>
    <property type="project" value="TreeGrafter"/>
</dbReference>
<dbReference type="PANTHER" id="PTHR23416">
    <property type="entry name" value="SIALIC ACID SYNTHASE-RELATED"/>
    <property type="match status" value="1"/>
</dbReference>
<accession>A0A1M6B1J3</accession>
<evidence type="ECO:0000313" key="4">
    <source>
        <dbReference type="EMBL" id="SHI42576.1"/>
    </source>
</evidence>
<dbReference type="Gene3D" id="2.160.10.10">
    <property type="entry name" value="Hexapeptide repeat proteins"/>
    <property type="match status" value="1"/>
</dbReference>
<comment type="similarity">
    <text evidence="1">Belongs to the transferase hexapeptide repeat family.</text>
</comment>
<dbReference type="AlphaFoldDB" id="A0A1M6B1J3"/>
<evidence type="ECO:0000256" key="2">
    <source>
        <dbReference type="ARBA" id="ARBA00022679"/>
    </source>
</evidence>
<dbReference type="SUPFAM" id="SSF51161">
    <property type="entry name" value="Trimeric LpxA-like enzymes"/>
    <property type="match status" value="1"/>
</dbReference>
<protein>
    <submittedName>
        <fullName evidence="4">Acetyltransferase (Isoleucine patch superfamily)</fullName>
    </submittedName>
</protein>
<dbReference type="Pfam" id="PF00132">
    <property type="entry name" value="Hexapep"/>
    <property type="match status" value="1"/>
</dbReference>
<evidence type="ECO:0000256" key="3">
    <source>
        <dbReference type="ARBA" id="ARBA00022737"/>
    </source>
</evidence>
<keyword evidence="2 4" id="KW-0808">Transferase</keyword>
<dbReference type="EMBL" id="FQYW01000005">
    <property type="protein sequence ID" value="SHI42576.1"/>
    <property type="molecule type" value="Genomic_DNA"/>
</dbReference>
<dbReference type="Pfam" id="PF14602">
    <property type="entry name" value="Hexapep_2"/>
    <property type="match status" value="1"/>
</dbReference>
<evidence type="ECO:0000256" key="1">
    <source>
        <dbReference type="ARBA" id="ARBA00007274"/>
    </source>
</evidence>
<keyword evidence="3" id="KW-0677">Repeat</keyword>
<sequence>MKEIVVDLRKISDEDRNEAIELEKKLFKLNHTMPRTEEYMTAIKDIFGERFGEGSYIVAPLSAVCAHNIVIGKNVYINSNFLAMARGGITIEDNVQIAGNVSVLSNNHDPYERMLLTCKPVRIKQRAWIGAGATILPGVTVGKYAIVGAGSVVTRDVPDYSVVVGNPARVVKELDIEKFPDMASPSIKNSYMGSYNFQGGETGYFSMIPYGERDSLAEIRFLAPEGAEKHTFENGEVGWKLADGTELNISRGMFTRRLGDIIEPVIKDPRDPGKMIAIGYEVTDGDMTLEAEWSFLDEF</sequence>
<dbReference type="PROSITE" id="PS00101">
    <property type="entry name" value="HEXAPEP_TRANSFERASES"/>
    <property type="match status" value="1"/>
</dbReference>
<dbReference type="InterPro" id="IPR018357">
    <property type="entry name" value="Hexapep_transf_CS"/>
</dbReference>
<proteinExistence type="inferred from homology"/>
<dbReference type="Proteomes" id="UP000191240">
    <property type="component" value="Unassembled WGS sequence"/>
</dbReference>
<gene>
    <name evidence="4" type="ORF">SAMN02745671_00559</name>
</gene>
<dbReference type="PANTHER" id="PTHR23416:SF23">
    <property type="entry name" value="ACETYLTRANSFERASE C18B11.09C-RELATED"/>
    <property type="match status" value="1"/>
</dbReference>
<reference evidence="4 5" key="1">
    <citation type="submission" date="2016-11" db="EMBL/GenBank/DDBJ databases">
        <authorList>
            <person name="Jaros S."/>
            <person name="Januszkiewicz K."/>
            <person name="Wedrychowicz H."/>
        </authorList>
    </citation>
    <scope>NUCLEOTIDE SEQUENCE [LARGE SCALE GENOMIC DNA]</scope>
    <source>
        <strain evidence="4 5">DSM 3074</strain>
    </source>
</reference>
<dbReference type="InterPro" id="IPR011004">
    <property type="entry name" value="Trimer_LpxA-like_sf"/>
</dbReference>
<dbReference type="InterPro" id="IPR051159">
    <property type="entry name" value="Hexapeptide_acetyltransf"/>
</dbReference>
<organism evidence="4 5">
    <name type="scientific">Anaerovibrio lipolyticus DSM 3074</name>
    <dbReference type="NCBI Taxonomy" id="1120997"/>
    <lineage>
        <taxon>Bacteria</taxon>
        <taxon>Bacillati</taxon>
        <taxon>Bacillota</taxon>
        <taxon>Negativicutes</taxon>
        <taxon>Selenomonadales</taxon>
        <taxon>Selenomonadaceae</taxon>
        <taxon>Anaerovibrio</taxon>
    </lineage>
</organism>
<dbReference type="InterPro" id="IPR001451">
    <property type="entry name" value="Hexapep"/>
</dbReference>
<evidence type="ECO:0000313" key="5">
    <source>
        <dbReference type="Proteomes" id="UP000191240"/>
    </source>
</evidence>